<sequence>MNFFNFKFYFLPESALRFPALYLAFHLL</sequence>
<dbReference type="AlphaFoldDB" id="E3GR34"/>
<accession>E3GR34</accession>
<reference key="1">
    <citation type="submission" date="2010-09" db="EMBL/GenBank/DDBJ databases">
        <authorList>
            <person name="Roh H."/>
            <person name="Ko H.-J."/>
            <person name="Kim D."/>
            <person name="Choi D.G."/>
            <person name="Park S."/>
            <person name="Kim S."/>
            <person name="Kim K.H."/>
            <person name="Chang I.S."/>
            <person name="Choi I.-G."/>
        </authorList>
    </citation>
    <scope>NUCLEOTIDE SEQUENCE</scope>
    <source>
        <strain>KIST612</strain>
    </source>
</reference>
<reference evidence="1 2" key="2">
    <citation type="journal article" date="2011" name="J. Bacteriol.">
        <title>Complete genome sequence of a carbon monoxide-utilizing acetogen, Eubacterium limosum KIST612.</title>
        <authorList>
            <person name="Roh H."/>
            <person name="Ko H.J."/>
            <person name="Kim D."/>
            <person name="Choi D.G."/>
            <person name="Park S."/>
            <person name="Kim S."/>
            <person name="Chang I.S."/>
            <person name="Choi I.G."/>
        </authorList>
    </citation>
    <scope>NUCLEOTIDE SEQUENCE [LARGE SCALE GENOMIC DNA]</scope>
    <source>
        <strain evidence="1 2">KIST612</strain>
    </source>
</reference>
<dbReference type="EMBL" id="CP002273">
    <property type="protein sequence ID" value="ADO39476.1"/>
    <property type="molecule type" value="Genomic_DNA"/>
</dbReference>
<dbReference type="Proteomes" id="UP000006873">
    <property type="component" value="Chromosome"/>
</dbReference>
<evidence type="ECO:0000313" key="1">
    <source>
        <dbReference type="EMBL" id="ADO39476.1"/>
    </source>
</evidence>
<protein>
    <submittedName>
        <fullName evidence="1">Uncharacterized protein</fullName>
    </submittedName>
</protein>
<proteinExistence type="predicted"/>
<gene>
    <name evidence="1" type="ordered locus">ELI_4542</name>
</gene>
<dbReference type="KEGG" id="elm:ELI_4542"/>
<evidence type="ECO:0000313" key="2">
    <source>
        <dbReference type="Proteomes" id="UP000006873"/>
    </source>
</evidence>
<dbReference type="HOGENOM" id="CLU_3412550_0_0_9"/>
<name>E3GR34_9FIRM</name>
<keyword evidence="2" id="KW-1185">Reference proteome</keyword>
<organism evidence="1 2">
    <name type="scientific">Eubacterium callanderi</name>
    <dbReference type="NCBI Taxonomy" id="53442"/>
    <lineage>
        <taxon>Bacteria</taxon>
        <taxon>Bacillati</taxon>
        <taxon>Bacillota</taxon>
        <taxon>Clostridia</taxon>
        <taxon>Eubacteriales</taxon>
        <taxon>Eubacteriaceae</taxon>
        <taxon>Eubacterium</taxon>
    </lineage>
</organism>